<dbReference type="AlphaFoldDB" id="A0AA44ZDV1"/>
<comment type="caution">
    <text evidence="8">The sequence shown here is derived from an EMBL/GenBank/DDBJ whole genome shotgun (WGS) entry which is preliminary data.</text>
</comment>
<proteinExistence type="predicted"/>
<evidence type="ECO:0000256" key="5">
    <source>
        <dbReference type="ARBA" id="ARBA00023136"/>
    </source>
</evidence>
<comment type="subcellular location">
    <subcellularLocation>
        <location evidence="1">Cell membrane</location>
        <topology evidence="1">Multi-pass membrane protein</topology>
    </subcellularLocation>
</comment>
<evidence type="ECO:0000256" key="2">
    <source>
        <dbReference type="ARBA" id="ARBA00022475"/>
    </source>
</evidence>
<name>A0AA44ZDV1_CUTAC</name>
<evidence type="ECO:0000259" key="7">
    <source>
        <dbReference type="Pfam" id="PF13396"/>
    </source>
</evidence>
<keyword evidence="3 6" id="KW-0812">Transmembrane</keyword>
<protein>
    <recommendedName>
        <fullName evidence="7">Cardiolipin synthase N-terminal domain-containing protein</fullName>
    </recommendedName>
</protein>
<evidence type="ECO:0000256" key="3">
    <source>
        <dbReference type="ARBA" id="ARBA00022692"/>
    </source>
</evidence>
<evidence type="ECO:0000313" key="9">
    <source>
        <dbReference type="Proteomes" id="UP000223982"/>
    </source>
</evidence>
<feature type="transmembrane region" description="Helical" evidence="6">
    <location>
        <begin position="35"/>
        <end position="54"/>
    </location>
</feature>
<evidence type="ECO:0000256" key="1">
    <source>
        <dbReference type="ARBA" id="ARBA00004651"/>
    </source>
</evidence>
<sequence>MILSVSAITVPIIAFVFALLSILRSDYVTGAGRVTWIVVCFCFPLVGPIVWFIAGKSTALN</sequence>
<evidence type="ECO:0000313" key="8">
    <source>
        <dbReference type="EMBL" id="PHJ26498.1"/>
    </source>
</evidence>
<accession>A0AA44ZDV1</accession>
<keyword evidence="4 6" id="KW-1133">Transmembrane helix</keyword>
<keyword evidence="5 6" id="KW-0472">Membrane</keyword>
<dbReference type="Proteomes" id="UP000223982">
    <property type="component" value="Unassembled WGS sequence"/>
</dbReference>
<reference evidence="8 9" key="1">
    <citation type="submission" date="2017-02" db="EMBL/GenBank/DDBJ databases">
        <title>Prevalence of linear plasmids in Propionibacterium acnes isolates obtained from cancerous prostatic tissue.</title>
        <authorList>
            <person name="Davidsson S."/>
            <person name="Bruggemann H."/>
        </authorList>
    </citation>
    <scope>NUCLEOTIDE SEQUENCE [LARGE SCALE GENOMIC DNA]</scope>
    <source>
        <strain evidence="8 9">09-9</strain>
    </source>
</reference>
<keyword evidence="2" id="KW-1003">Cell membrane</keyword>
<feature type="transmembrane region" description="Helical" evidence="6">
    <location>
        <begin position="6"/>
        <end position="23"/>
    </location>
</feature>
<dbReference type="InterPro" id="IPR027379">
    <property type="entry name" value="CLS_N"/>
</dbReference>
<feature type="domain" description="Cardiolipin synthase N-terminal" evidence="7">
    <location>
        <begin position="13"/>
        <end position="55"/>
    </location>
</feature>
<organism evidence="8 9">
    <name type="scientific">Cutibacterium acnes</name>
    <name type="common">Propionibacterium acnes</name>
    <dbReference type="NCBI Taxonomy" id="1747"/>
    <lineage>
        <taxon>Bacteria</taxon>
        <taxon>Bacillati</taxon>
        <taxon>Actinomycetota</taxon>
        <taxon>Actinomycetes</taxon>
        <taxon>Propionibacteriales</taxon>
        <taxon>Propionibacteriaceae</taxon>
        <taxon>Cutibacterium</taxon>
    </lineage>
</organism>
<dbReference type="GO" id="GO:0005886">
    <property type="term" value="C:plasma membrane"/>
    <property type="evidence" value="ECO:0007669"/>
    <property type="project" value="UniProtKB-SubCell"/>
</dbReference>
<gene>
    <name evidence="8" type="ORF">APS60_11315</name>
</gene>
<dbReference type="EMBL" id="LKVB01000010">
    <property type="protein sequence ID" value="PHJ26498.1"/>
    <property type="molecule type" value="Genomic_DNA"/>
</dbReference>
<evidence type="ECO:0000256" key="6">
    <source>
        <dbReference type="SAM" id="Phobius"/>
    </source>
</evidence>
<dbReference type="RefSeq" id="WP_002532447.1">
    <property type="nucleotide sequence ID" value="NZ_CAJTKC010000004.1"/>
</dbReference>
<dbReference type="Pfam" id="PF13396">
    <property type="entry name" value="PLDc_N"/>
    <property type="match status" value="1"/>
</dbReference>
<evidence type="ECO:0000256" key="4">
    <source>
        <dbReference type="ARBA" id="ARBA00022989"/>
    </source>
</evidence>